<dbReference type="Proteomes" id="UP000199696">
    <property type="component" value="Unassembled WGS sequence"/>
</dbReference>
<dbReference type="AlphaFoldDB" id="A0A1C6V3Z7"/>
<protein>
    <recommendedName>
        <fullName evidence="3">SnoaL-like domain-containing protein</fullName>
    </recommendedName>
</protein>
<evidence type="ECO:0008006" key="3">
    <source>
        <dbReference type="Google" id="ProtNLM"/>
    </source>
</evidence>
<evidence type="ECO:0000313" key="2">
    <source>
        <dbReference type="Proteomes" id="UP000199696"/>
    </source>
</evidence>
<dbReference type="InterPro" id="IPR032710">
    <property type="entry name" value="NTF2-like_dom_sf"/>
</dbReference>
<evidence type="ECO:0000313" key="1">
    <source>
        <dbReference type="EMBL" id="SCL61073.1"/>
    </source>
</evidence>
<keyword evidence="2" id="KW-1185">Reference proteome</keyword>
<sequence length="116" mass="12864">MQEEDRVKANLKSMDDLDFVGWNSADWNGVFAHHHTDDVSVDWKGQAPTRGIEQHIDAMKAYVDSVGGTPPQITSHPIAFGSGDWTCVVGEFEGGGRMVTVAKWRDGEIAEEYIWA</sequence>
<gene>
    <name evidence="1" type="ORF">GA0070604_4436</name>
</gene>
<dbReference type="RefSeq" id="WP_091121731.1">
    <property type="nucleotide sequence ID" value="NZ_FMHY01000002.1"/>
</dbReference>
<organism evidence="1 2">
    <name type="scientific">Micromonospora eburnea</name>
    <dbReference type="NCBI Taxonomy" id="227316"/>
    <lineage>
        <taxon>Bacteria</taxon>
        <taxon>Bacillati</taxon>
        <taxon>Actinomycetota</taxon>
        <taxon>Actinomycetes</taxon>
        <taxon>Micromonosporales</taxon>
        <taxon>Micromonosporaceae</taxon>
        <taxon>Micromonospora</taxon>
    </lineage>
</organism>
<dbReference type="SUPFAM" id="SSF54427">
    <property type="entry name" value="NTF2-like"/>
    <property type="match status" value="1"/>
</dbReference>
<dbReference type="Gene3D" id="3.10.450.50">
    <property type="match status" value="1"/>
</dbReference>
<reference evidence="2" key="1">
    <citation type="submission" date="2016-06" db="EMBL/GenBank/DDBJ databases">
        <authorList>
            <person name="Varghese N."/>
            <person name="Submissions Spin"/>
        </authorList>
    </citation>
    <scope>NUCLEOTIDE SEQUENCE [LARGE SCALE GENOMIC DNA]</scope>
    <source>
        <strain evidence="2">DSM 44814</strain>
    </source>
</reference>
<proteinExistence type="predicted"/>
<dbReference type="STRING" id="227316.GA0070604_4436"/>
<accession>A0A1C6V3Z7</accession>
<dbReference type="OrthoDB" id="9787933at2"/>
<dbReference type="EMBL" id="FMHY01000002">
    <property type="protein sequence ID" value="SCL61073.1"/>
    <property type="molecule type" value="Genomic_DNA"/>
</dbReference>
<name>A0A1C6V3Z7_9ACTN</name>